<proteinExistence type="predicted"/>
<feature type="transmembrane region" description="Helical" evidence="1">
    <location>
        <begin position="74"/>
        <end position="98"/>
    </location>
</feature>
<reference evidence="3" key="1">
    <citation type="journal article" date="2019" name="Int. J. Syst. Evol. Microbiol.">
        <title>The Global Catalogue of Microorganisms (GCM) 10K type strain sequencing project: providing services to taxonomists for standard genome sequencing and annotation.</title>
        <authorList>
            <consortium name="The Broad Institute Genomics Platform"/>
            <consortium name="The Broad Institute Genome Sequencing Center for Infectious Disease"/>
            <person name="Wu L."/>
            <person name="Ma J."/>
        </authorList>
    </citation>
    <scope>NUCLEOTIDE SEQUENCE [LARGE SCALE GENOMIC DNA]</scope>
    <source>
        <strain evidence="3">CCUG 63682</strain>
    </source>
</reference>
<feature type="transmembrane region" description="Helical" evidence="1">
    <location>
        <begin position="137"/>
        <end position="156"/>
    </location>
</feature>
<gene>
    <name evidence="2" type="ORF">ACFO5O_05425</name>
</gene>
<evidence type="ECO:0000313" key="3">
    <source>
        <dbReference type="Proteomes" id="UP001595953"/>
    </source>
</evidence>
<dbReference type="InterPro" id="IPR049713">
    <property type="entry name" value="Pr6Pr-like"/>
</dbReference>
<dbReference type="Proteomes" id="UP001595953">
    <property type="component" value="Unassembled WGS sequence"/>
</dbReference>
<keyword evidence="3" id="KW-1185">Reference proteome</keyword>
<protein>
    <submittedName>
        <fullName evidence="2">Pr6Pr family membrane protein</fullName>
    </submittedName>
</protein>
<dbReference type="NCBIfam" id="NF038065">
    <property type="entry name" value="Pr6Pr"/>
    <property type="match status" value="1"/>
</dbReference>
<feature type="transmembrane region" description="Helical" evidence="1">
    <location>
        <begin position="110"/>
        <end position="125"/>
    </location>
</feature>
<feature type="transmembrane region" description="Helical" evidence="1">
    <location>
        <begin position="37"/>
        <end position="62"/>
    </location>
</feature>
<feature type="transmembrane region" description="Helical" evidence="1">
    <location>
        <begin position="176"/>
        <end position="197"/>
    </location>
</feature>
<sequence length="209" mass="24345">MRRKFEIIGLCIGWFAIVTQFILMLQNRQTDIPEMLIRFFSFFTILTNILVALYFTTVVFKLKQKPFKWLSSKGSITAITTFILIVGLVYQVALRAVWQPTGLQQLVDELLHTIIPIYMLIYWFFKVEENDLQFKPLFRWLLYPLLFIVIILARGHASGYYPYPFLNVTEIGYNQALLNIGIILATCVMMLLGLRLIGQLIIKKQSNNP</sequence>
<evidence type="ECO:0000313" key="2">
    <source>
        <dbReference type="EMBL" id="MFC4721748.1"/>
    </source>
</evidence>
<comment type="caution">
    <text evidence="2">The sequence shown here is derived from an EMBL/GenBank/DDBJ whole genome shotgun (WGS) entry which is preliminary data.</text>
</comment>
<accession>A0ABV9N450</accession>
<dbReference type="EMBL" id="JBHSGP010000008">
    <property type="protein sequence ID" value="MFC4721748.1"/>
    <property type="molecule type" value="Genomic_DNA"/>
</dbReference>
<organism evidence="2 3">
    <name type="scientific">Geojedonia litorea</name>
    <dbReference type="NCBI Taxonomy" id="1268269"/>
    <lineage>
        <taxon>Bacteria</taxon>
        <taxon>Pseudomonadati</taxon>
        <taxon>Bacteroidota</taxon>
        <taxon>Flavobacteriia</taxon>
        <taxon>Flavobacteriales</taxon>
        <taxon>Flavobacteriaceae</taxon>
        <taxon>Geojedonia</taxon>
    </lineage>
</organism>
<feature type="transmembrane region" description="Helical" evidence="1">
    <location>
        <begin position="7"/>
        <end position="25"/>
    </location>
</feature>
<keyword evidence="1" id="KW-1133">Transmembrane helix</keyword>
<keyword evidence="1" id="KW-0472">Membrane</keyword>
<evidence type="ECO:0000256" key="1">
    <source>
        <dbReference type="SAM" id="Phobius"/>
    </source>
</evidence>
<keyword evidence="1" id="KW-0812">Transmembrane</keyword>
<dbReference type="RefSeq" id="WP_387961670.1">
    <property type="nucleotide sequence ID" value="NZ_JBHSGP010000008.1"/>
</dbReference>
<name>A0ABV9N450_9FLAO</name>